<evidence type="ECO:0000256" key="1">
    <source>
        <dbReference type="ARBA" id="ARBA00007355"/>
    </source>
</evidence>
<proteinExistence type="inferred from homology"/>
<reference evidence="4" key="1">
    <citation type="submission" date="2022-11" db="UniProtKB">
        <authorList>
            <consortium name="WormBaseParasite"/>
        </authorList>
    </citation>
    <scope>IDENTIFICATION</scope>
</reference>
<keyword evidence="3" id="KW-1185">Reference proteome</keyword>
<dbReference type="Pfam" id="PF05071">
    <property type="entry name" value="NDUFA12"/>
    <property type="match status" value="1"/>
</dbReference>
<protein>
    <submittedName>
        <fullName evidence="4">NADH dehydrogenase [ubiquinone] 1 alpha subcomplex assembly factor 2</fullName>
    </submittedName>
</protein>
<organism evidence="3 4">
    <name type="scientific">Plectus sambesii</name>
    <dbReference type="NCBI Taxonomy" id="2011161"/>
    <lineage>
        <taxon>Eukaryota</taxon>
        <taxon>Metazoa</taxon>
        <taxon>Ecdysozoa</taxon>
        <taxon>Nematoda</taxon>
        <taxon>Chromadorea</taxon>
        <taxon>Plectida</taxon>
        <taxon>Plectina</taxon>
        <taxon>Plectoidea</taxon>
        <taxon>Plectidae</taxon>
        <taxon>Plectus</taxon>
    </lineage>
</organism>
<dbReference type="GO" id="GO:0045271">
    <property type="term" value="C:respiratory chain complex I"/>
    <property type="evidence" value="ECO:0007669"/>
    <property type="project" value="InterPro"/>
</dbReference>
<dbReference type="AlphaFoldDB" id="A0A914VR69"/>
<dbReference type="PANTHER" id="PTHR32470">
    <property type="entry name" value="ADH DEHYDROGENASE [UBIQUINONE] 1 ALPHA SUBCOMPLEX ASSEMBLY FACTOR 2"/>
    <property type="match status" value="1"/>
</dbReference>
<dbReference type="Proteomes" id="UP000887566">
    <property type="component" value="Unplaced"/>
</dbReference>
<feature type="compositionally biased region" description="Basic and acidic residues" evidence="2">
    <location>
        <begin position="154"/>
        <end position="163"/>
    </location>
</feature>
<evidence type="ECO:0000313" key="3">
    <source>
        <dbReference type="Proteomes" id="UP000887566"/>
    </source>
</evidence>
<dbReference type="GO" id="GO:0005739">
    <property type="term" value="C:mitochondrion"/>
    <property type="evidence" value="ECO:0007669"/>
    <property type="project" value="TreeGrafter"/>
</dbReference>
<evidence type="ECO:0000313" key="4">
    <source>
        <dbReference type="WBParaSite" id="PSAMB.scaffold232size63248.g3446.t1"/>
    </source>
</evidence>
<dbReference type="InterPro" id="IPR007763">
    <property type="entry name" value="NDUFA12"/>
</dbReference>
<evidence type="ECO:0000256" key="2">
    <source>
        <dbReference type="SAM" id="MobiDB-lite"/>
    </source>
</evidence>
<dbReference type="WBParaSite" id="PSAMB.scaffold232size63248.g3446.t1">
    <property type="protein sequence ID" value="PSAMB.scaffold232size63248.g3446.t1"/>
    <property type="gene ID" value="PSAMB.scaffold232size63248.g3446"/>
</dbReference>
<comment type="similarity">
    <text evidence="1">Belongs to the complex I NDUFA12 subunit family.</text>
</comment>
<dbReference type="PANTHER" id="PTHR32470:SF2">
    <property type="entry name" value="NADH DEHYDROGENASE [UBIQUINONE] 1 ALPHA SUBCOMPLEX ASSEMBLY FACTOR 2"/>
    <property type="match status" value="1"/>
</dbReference>
<dbReference type="InterPro" id="IPR052618">
    <property type="entry name" value="ComplexI_NDUFA12"/>
</dbReference>
<name>A0A914VR69_9BILA</name>
<dbReference type="GO" id="GO:0032981">
    <property type="term" value="P:mitochondrial respiratory chain complex I assembly"/>
    <property type="evidence" value="ECO:0007669"/>
    <property type="project" value="TreeGrafter"/>
</dbReference>
<accession>A0A914VR69</accession>
<sequence length="163" mass="18207">MVVKLSQALMAQRTRPGAWTRAWKNLTESFQKRNRTVVGQDQFGNVYYEEAPRPGPSTHHSRAKAVSRGFDAPSGAQERNVPVEWESWMKGTRQTPPTDEEIARSLARLAASQQLRIDSQTEKRAPTVSVEGPPTDTQQKAYPKYDDYESIAGAKDDSSKPSS</sequence>
<feature type="region of interest" description="Disordered" evidence="2">
    <location>
        <begin position="50"/>
        <end position="163"/>
    </location>
</feature>